<feature type="transmembrane region" description="Helical" evidence="1">
    <location>
        <begin position="265"/>
        <end position="282"/>
    </location>
</feature>
<protein>
    <recommendedName>
        <fullName evidence="2">Peptidase M1 membrane alanine aminopeptidase domain-containing protein</fullName>
    </recommendedName>
</protein>
<dbReference type="AlphaFoldDB" id="A0A6N7Y1J2"/>
<sequence>MPTYIVCWRRNNMDLLKNEIKLMFKSKLIMLLILVSCVAVTIGINSLNMSNDFDLFYIRRSSSTIAFGAVKFGASISALLFGLFTVLALDKDKRKRSKEIIGSNIDYHKLMIIRILAIVFYEVIATIIGMMAVIAIQKFVFSIPVNIFYYLFNYWIIFFPSLLFSTLIVSGLYLLTDSLDISFITLGVLFVKSLTSNNYLFTWVQTNLDIISDFAGIQPVGKTIIYNRLLWIFISVLIFGVGLLFKRRYEFHLKESFFINVKSRALIILVVIAVLGSGFTYIKEPYTMELIRNMENDIDENISLTGLRPEIVFDNEKGEIYGRVLYDFINKGSDSIKFHTNEGLSIDYIKVNGEEIEYNRTKGEVEVFIPNMKEIEIMISYGGKVKTDKNGVGRGMPGYISKDSIYLLENSNWIFRPLVKEGDSINISGYYSAPEYLTVVVPGRLIGTEIEGQLKKWIFEYNSHTADIGAFAGRYEKHEISFEDMNIEFYYSPRHKEYVQNMKIEEYIKDMMKYYIENIGDYYSDIYPLKIAEVALYKRGGHSSENVITISENMLNRDKNMYSLIEDENTQYRGMDIDVFMSDLSLIAHEIAHQWWGTGVKVVEDSPWSSEGLAQYFSYKYIQSEFGDMESSLFLSRWESRVRELNNYYYLNNSEMLDKINEKYRKSLEMEKLQSELYYLMPIKLLKGEEVLGEKEFLKGIEKVYKNYLYKDLTYEEFLKEMNLSEEAMEFE</sequence>
<feature type="transmembrane region" description="Helical" evidence="1">
    <location>
        <begin position="28"/>
        <end position="45"/>
    </location>
</feature>
<dbReference type="Pfam" id="PF01433">
    <property type="entry name" value="Peptidase_M1"/>
    <property type="match status" value="1"/>
</dbReference>
<reference evidence="3 4" key="1">
    <citation type="submission" date="2019-09" db="EMBL/GenBank/DDBJ databases">
        <title>In-depth cultivation of the pig gut microbiome towards novel bacterial diversity and tailored functional studies.</title>
        <authorList>
            <person name="Wylensek D."/>
            <person name="Hitch T.C.A."/>
            <person name="Clavel T."/>
        </authorList>
    </citation>
    <scope>NUCLEOTIDE SEQUENCE [LARGE SCALE GENOMIC DNA]</scope>
    <source>
        <strain evidence="3 4">WCA3-693-APC-4?</strain>
    </source>
</reference>
<keyword evidence="4" id="KW-1185">Reference proteome</keyword>
<evidence type="ECO:0000259" key="2">
    <source>
        <dbReference type="Pfam" id="PF01433"/>
    </source>
</evidence>
<accession>A0A6N7Y1J2</accession>
<proteinExistence type="predicted"/>
<dbReference type="Gene3D" id="1.10.390.10">
    <property type="entry name" value="Neutral Protease Domain 2"/>
    <property type="match status" value="1"/>
</dbReference>
<feature type="transmembrane region" description="Helical" evidence="1">
    <location>
        <begin position="181"/>
        <end position="204"/>
    </location>
</feature>
<organism evidence="3 4">
    <name type="scientific">Tissierella pigra</name>
    <dbReference type="NCBI Taxonomy" id="2607614"/>
    <lineage>
        <taxon>Bacteria</taxon>
        <taxon>Bacillati</taxon>
        <taxon>Bacillota</taxon>
        <taxon>Tissierellia</taxon>
        <taxon>Tissierellales</taxon>
        <taxon>Tissierellaceae</taxon>
        <taxon>Tissierella</taxon>
    </lineage>
</organism>
<keyword evidence="1" id="KW-0812">Transmembrane</keyword>
<gene>
    <name evidence="3" type="ORF">FYJ83_12900</name>
</gene>
<dbReference type="GO" id="GO:0008237">
    <property type="term" value="F:metallopeptidase activity"/>
    <property type="evidence" value="ECO:0007669"/>
    <property type="project" value="InterPro"/>
</dbReference>
<dbReference type="EMBL" id="VUNQ01000030">
    <property type="protein sequence ID" value="MSU02358.1"/>
    <property type="molecule type" value="Genomic_DNA"/>
</dbReference>
<evidence type="ECO:0000256" key="1">
    <source>
        <dbReference type="SAM" id="Phobius"/>
    </source>
</evidence>
<feature type="domain" description="Peptidase M1 membrane alanine aminopeptidase" evidence="2">
    <location>
        <begin position="514"/>
        <end position="723"/>
    </location>
</feature>
<dbReference type="GO" id="GO:0008270">
    <property type="term" value="F:zinc ion binding"/>
    <property type="evidence" value="ECO:0007669"/>
    <property type="project" value="InterPro"/>
</dbReference>
<comment type="caution">
    <text evidence="3">The sequence shown here is derived from an EMBL/GenBank/DDBJ whole genome shotgun (WGS) entry which is preliminary data.</text>
</comment>
<feature type="transmembrane region" description="Helical" evidence="1">
    <location>
        <begin position="148"/>
        <end position="174"/>
    </location>
</feature>
<dbReference type="SUPFAM" id="SSF55486">
    <property type="entry name" value="Metalloproteases ('zincins'), catalytic domain"/>
    <property type="match status" value="1"/>
</dbReference>
<name>A0A6N7Y1J2_9FIRM</name>
<feature type="transmembrane region" description="Helical" evidence="1">
    <location>
        <begin position="224"/>
        <end position="245"/>
    </location>
</feature>
<keyword evidence="1" id="KW-0472">Membrane</keyword>
<dbReference type="Proteomes" id="UP000469523">
    <property type="component" value="Unassembled WGS sequence"/>
</dbReference>
<keyword evidence="1" id="KW-1133">Transmembrane helix</keyword>
<evidence type="ECO:0000313" key="4">
    <source>
        <dbReference type="Proteomes" id="UP000469523"/>
    </source>
</evidence>
<feature type="transmembrane region" description="Helical" evidence="1">
    <location>
        <begin position="65"/>
        <end position="89"/>
    </location>
</feature>
<dbReference type="InterPro" id="IPR027268">
    <property type="entry name" value="Peptidase_M4/M1_CTD_sf"/>
</dbReference>
<feature type="transmembrane region" description="Helical" evidence="1">
    <location>
        <begin position="110"/>
        <end position="136"/>
    </location>
</feature>
<evidence type="ECO:0000313" key="3">
    <source>
        <dbReference type="EMBL" id="MSU02358.1"/>
    </source>
</evidence>
<dbReference type="InterPro" id="IPR014782">
    <property type="entry name" value="Peptidase_M1_dom"/>
</dbReference>